<reference evidence="1" key="1">
    <citation type="submission" date="2025-08" db="UniProtKB">
        <authorList>
            <consortium name="Ensembl"/>
        </authorList>
    </citation>
    <scope>IDENTIFICATION</scope>
</reference>
<evidence type="ECO:0000313" key="2">
    <source>
        <dbReference type="Proteomes" id="UP000694523"/>
    </source>
</evidence>
<keyword evidence="2" id="KW-1185">Reference proteome</keyword>
<dbReference type="AlphaFoldDB" id="A0A8C6S4J3"/>
<sequence length="62" mass="7147">MLTASSTCEKCMSKSLFLNINSLIVYLAWIRIKHLFLTEEKPLKQNSFLHSNLICVQLKDCS</sequence>
<dbReference type="Proteomes" id="UP000694523">
    <property type="component" value="Unplaced"/>
</dbReference>
<name>A0A8C6S4J3_9GOBI</name>
<dbReference type="Ensembl" id="ENSNMLT00000000216.1">
    <property type="protein sequence ID" value="ENSNMLP00000000169.1"/>
    <property type="gene ID" value="ENSNMLG00000000150.1"/>
</dbReference>
<evidence type="ECO:0000313" key="1">
    <source>
        <dbReference type="Ensembl" id="ENSNMLP00000000169.1"/>
    </source>
</evidence>
<proteinExistence type="predicted"/>
<organism evidence="1 2">
    <name type="scientific">Neogobius melanostomus</name>
    <name type="common">round goby</name>
    <dbReference type="NCBI Taxonomy" id="47308"/>
    <lineage>
        <taxon>Eukaryota</taxon>
        <taxon>Metazoa</taxon>
        <taxon>Chordata</taxon>
        <taxon>Craniata</taxon>
        <taxon>Vertebrata</taxon>
        <taxon>Euteleostomi</taxon>
        <taxon>Actinopterygii</taxon>
        <taxon>Neopterygii</taxon>
        <taxon>Teleostei</taxon>
        <taxon>Neoteleostei</taxon>
        <taxon>Acanthomorphata</taxon>
        <taxon>Gobiaria</taxon>
        <taxon>Gobiiformes</taxon>
        <taxon>Gobioidei</taxon>
        <taxon>Gobiidae</taxon>
        <taxon>Benthophilinae</taxon>
        <taxon>Neogobiini</taxon>
        <taxon>Neogobius</taxon>
    </lineage>
</organism>
<reference evidence="1" key="2">
    <citation type="submission" date="2025-09" db="UniProtKB">
        <authorList>
            <consortium name="Ensembl"/>
        </authorList>
    </citation>
    <scope>IDENTIFICATION</scope>
</reference>
<accession>A0A8C6S4J3</accession>
<protein>
    <submittedName>
        <fullName evidence="1">Uncharacterized protein</fullName>
    </submittedName>
</protein>